<evidence type="ECO:0000256" key="4">
    <source>
        <dbReference type="ARBA" id="ARBA00023186"/>
    </source>
</evidence>
<dbReference type="Gene3D" id="2.60.34.10">
    <property type="entry name" value="Substrate Binding Domain Of DNAk, Chain A, domain 1"/>
    <property type="match status" value="1"/>
</dbReference>
<evidence type="ECO:0000313" key="7">
    <source>
        <dbReference type="EMBL" id="MFN2974515.1"/>
    </source>
</evidence>
<dbReference type="EC" id="3.6.4.-" evidence="7"/>
<sequence>MASERIVGIDLGTTNSLVAYLQDGKPTVIPGEDGSPIVPSVVAINGGDVQVGNAARATLLSEPGNTVYSAKRLMGRGIADVRDELQLFPFHIVNQDEADAPLKLKVGDRTLTPPEIGALVLQQLKRNAERFFGTPVTKAVVTVPAYFNDAQRQATKDAGRIAGLEVLRLVNEPTAAALAYGLDRAKAGTVAVYDFGGGTFDVSILKLHDGIFEVIATNGDTHLGGDDIDNLLLRIALDEIRNEFFPGYTDAQLPAALLQKVRNAVIEAKIALSSEEIAKLNIDLSDFGRDLTGEPRRYQREISREQFEQLIAPVIARTAGPAKQAMKDAGITPAEIQEVVLVGGSTRIPAVRALVSEVFELAVRGKKPHTELNPDEVVALGAAVQADILGGGSAATSDLLLLDVTPLSLGIEALGGVVAKIIQRNSTIPASATEHFTTGVDGQTNVAIHVLQGERELAKDCRSLARFDLKGIPPMTAGLPRIEVKFLIDANGILQVSAREQRSGTESQVEVKPSYGLTDEQVETMILDSFDNAEADLSERQVIEAKNEAQTILDAVQKGEKHPAWQQLSFNEIQDIKAAVLELEASVKGGDYKIIRRGIETLDKHTRRFAELMMDSAVSSALTGQTMNAAGESMGDGPSAPHPFAPAQIEETKKPE</sequence>
<keyword evidence="7" id="KW-0378">Hydrolase</keyword>
<dbReference type="NCBIfam" id="NF003520">
    <property type="entry name" value="PRK05183.1"/>
    <property type="match status" value="1"/>
</dbReference>
<dbReference type="InterPro" id="IPR013126">
    <property type="entry name" value="Hsp_70_fam"/>
</dbReference>
<proteinExistence type="inferred from homology"/>
<gene>
    <name evidence="7" type="primary">hscA</name>
    <name evidence="7" type="ORF">ACK2TP_01940</name>
</gene>
<accession>A0ABW9KHU3</accession>
<dbReference type="PROSITE" id="PS00329">
    <property type="entry name" value="HSP70_2"/>
    <property type="match status" value="1"/>
</dbReference>
<reference evidence="7 8" key="1">
    <citation type="submission" date="2024-12" db="EMBL/GenBank/DDBJ databases">
        <authorList>
            <person name="Lee Y."/>
        </authorList>
    </citation>
    <scope>NUCLEOTIDE SEQUENCE [LARGE SCALE GENOMIC DNA]</scope>
    <source>
        <strain evidence="7 8">03SUJ4</strain>
    </source>
</reference>
<keyword evidence="3 5" id="KW-0067">ATP-binding</keyword>
<evidence type="ECO:0000313" key="8">
    <source>
        <dbReference type="Proteomes" id="UP001634747"/>
    </source>
</evidence>
<dbReference type="NCBIfam" id="TIGR01991">
    <property type="entry name" value="HscA"/>
    <property type="match status" value="1"/>
</dbReference>
<dbReference type="EMBL" id="JBJYXY010000001">
    <property type="protein sequence ID" value="MFN2974515.1"/>
    <property type="molecule type" value="Genomic_DNA"/>
</dbReference>
<dbReference type="SUPFAM" id="SSF100934">
    <property type="entry name" value="Heat shock protein 70kD (HSP70), C-terminal subdomain"/>
    <property type="match status" value="1"/>
</dbReference>
<evidence type="ECO:0000256" key="3">
    <source>
        <dbReference type="ARBA" id="ARBA00022840"/>
    </source>
</evidence>
<dbReference type="Gene3D" id="3.30.420.40">
    <property type="match status" value="2"/>
</dbReference>
<name>A0ABW9KHU3_9BACT</name>
<organism evidence="7 8">
    <name type="scientific">Terriglobus aquaticus</name>
    <dbReference type="NCBI Taxonomy" id="940139"/>
    <lineage>
        <taxon>Bacteria</taxon>
        <taxon>Pseudomonadati</taxon>
        <taxon>Acidobacteriota</taxon>
        <taxon>Terriglobia</taxon>
        <taxon>Terriglobales</taxon>
        <taxon>Acidobacteriaceae</taxon>
        <taxon>Terriglobus</taxon>
    </lineage>
</organism>
<dbReference type="GO" id="GO:0016787">
    <property type="term" value="F:hydrolase activity"/>
    <property type="evidence" value="ECO:0007669"/>
    <property type="project" value="UniProtKB-KW"/>
</dbReference>
<keyword evidence="2 5" id="KW-0547">Nucleotide-binding</keyword>
<dbReference type="InterPro" id="IPR029048">
    <property type="entry name" value="HSP70_C_sf"/>
</dbReference>
<dbReference type="SUPFAM" id="SSF100920">
    <property type="entry name" value="Heat shock protein 70kD (HSP70), peptide-binding domain"/>
    <property type="match status" value="1"/>
</dbReference>
<evidence type="ECO:0000256" key="6">
    <source>
        <dbReference type="SAM" id="MobiDB-lite"/>
    </source>
</evidence>
<dbReference type="NCBIfam" id="NF001413">
    <property type="entry name" value="PRK00290.1"/>
    <property type="match status" value="1"/>
</dbReference>
<dbReference type="RefSeq" id="WP_263413921.1">
    <property type="nucleotide sequence ID" value="NZ_BAABBH010000001.1"/>
</dbReference>
<dbReference type="Gene3D" id="1.20.1270.10">
    <property type="match status" value="1"/>
</dbReference>
<dbReference type="InterPro" id="IPR018181">
    <property type="entry name" value="Heat_shock_70_CS"/>
</dbReference>
<dbReference type="PRINTS" id="PR00301">
    <property type="entry name" value="HEATSHOCK70"/>
</dbReference>
<dbReference type="PANTHER" id="PTHR19375">
    <property type="entry name" value="HEAT SHOCK PROTEIN 70KDA"/>
    <property type="match status" value="1"/>
</dbReference>
<evidence type="ECO:0000256" key="2">
    <source>
        <dbReference type="ARBA" id="ARBA00022741"/>
    </source>
</evidence>
<dbReference type="Proteomes" id="UP001634747">
    <property type="component" value="Unassembled WGS sequence"/>
</dbReference>
<protein>
    <submittedName>
        <fullName evidence="7">Fe-S protein assembly chaperone HscA</fullName>
        <ecNumber evidence="7">3.6.4.-</ecNumber>
    </submittedName>
</protein>
<dbReference type="Gene3D" id="3.90.640.10">
    <property type="entry name" value="Actin, Chain A, domain 4"/>
    <property type="match status" value="1"/>
</dbReference>
<dbReference type="InterPro" id="IPR029047">
    <property type="entry name" value="HSP70_peptide-bd_sf"/>
</dbReference>
<feature type="region of interest" description="Disordered" evidence="6">
    <location>
        <begin position="628"/>
        <end position="656"/>
    </location>
</feature>
<comment type="similarity">
    <text evidence="1 5">Belongs to the heat shock protein 70 family.</text>
</comment>
<dbReference type="PROSITE" id="PS00297">
    <property type="entry name" value="HSP70_1"/>
    <property type="match status" value="1"/>
</dbReference>
<dbReference type="PROSITE" id="PS01036">
    <property type="entry name" value="HSP70_3"/>
    <property type="match status" value="1"/>
</dbReference>
<dbReference type="SUPFAM" id="SSF53067">
    <property type="entry name" value="Actin-like ATPase domain"/>
    <property type="match status" value="2"/>
</dbReference>
<dbReference type="Pfam" id="PF00012">
    <property type="entry name" value="HSP70"/>
    <property type="match status" value="1"/>
</dbReference>
<evidence type="ECO:0000256" key="5">
    <source>
        <dbReference type="RuleBase" id="RU003322"/>
    </source>
</evidence>
<keyword evidence="4" id="KW-0143">Chaperone</keyword>
<dbReference type="InterPro" id="IPR010236">
    <property type="entry name" value="ISC_FeS_clus_asmbl_HscA"/>
</dbReference>
<keyword evidence="8" id="KW-1185">Reference proteome</keyword>
<evidence type="ECO:0000256" key="1">
    <source>
        <dbReference type="ARBA" id="ARBA00007381"/>
    </source>
</evidence>
<dbReference type="InterPro" id="IPR043129">
    <property type="entry name" value="ATPase_NBD"/>
</dbReference>
<comment type="caution">
    <text evidence="7">The sequence shown here is derived from an EMBL/GenBank/DDBJ whole genome shotgun (WGS) entry which is preliminary data.</text>
</comment>